<comment type="similarity">
    <text evidence="1 3">Belongs to the DapA family.</text>
</comment>
<evidence type="ECO:0000313" key="6">
    <source>
        <dbReference type="EMBL" id="STX81218.1"/>
    </source>
</evidence>
<dbReference type="AlphaFoldDB" id="A0A378K8E4"/>
<dbReference type="EC" id="4.3.3.7" evidence="6"/>
<keyword evidence="2 3" id="KW-0456">Lyase</keyword>
<dbReference type="Pfam" id="PF00701">
    <property type="entry name" value="DHDPS"/>
    <property type="match status" value="1"/>
</dbReference>
<dbReference type="EMBL" id="UGOD01000002">
    <property type="protein sequence ID" value="STX81218.1"/>
    <property type="molecule type" value="Genomic_DNA"/>
</dbReference>
<feature type="active site" description="Proton donor/acceptor" evidence="4">
    <location>
        <position position="137"/>
    </location>
</feature>
<organism evidence="6 7">
    <name type="scientific">Legionella busanensis</name>
    <dbReference type="NCBI Taxonomy" id="190655"/>
    <lineage>
        <taxon>Bacteria</taxon>
        <taxon>Pseudomonadati</taxon>
        <taxon>Pseudomonadota</taxon>
        <taxon>Gammaproteobacteria</taxon>
        <taxon>Legionellales</taxon>
        <taxon>Legionellaceae</taxon>
        <taxon>Legionella</taxon>
    </lineage>
</organism>
<evidence type="ECO:0000256" key="3">
    <source>
        <dbReference type="PIRNR" id="PIRNR001365"/>
    </source>
</evidence>
<dbReference type="PANTHER" id="PTHR12128">
    <property type="entry name" value="DIHYDRODIPICOLINATE SYNTHASE"/>
    <property type="match status" value="1"/>
</dbReference>
<reference evidence="6 7" key="1">
    <citation type="submission" date="2018-06" db="EMBL/GenBank/DDBJ databases">
        <authorList>
            <consortium name="Pathogen Informatics"/>
            <person name="Doyle S."/>
        </authorList>
    </citation>
    <scope>NUCLEOTIDE SEQUENCE [LARGE SCALE GENOMIC DNA]</scope>
    <source>
        <strain evidence="6 7">NCTC13316</strain>
    </source>
</reference>
<dbReference type="InterPro" id="IPR013785">
    <property type="entry name" value="Aldolase_TIM"/>
</dbReference>
<gene>
    <name evidence="6" type="primary">dapA_2</name>
    <name evidence="6" type="ORF">NCTC13316_03085</name>
</gene>
<feature type="binding site" evidence="5">
    <location>
        <position position="49"/>
    </location>
    <ligand>
        <name>pyruvate</name>
        <dbReference type="ChEBI" id="CHEBI:15361"/>
    </ligand>
</feature>
<dbReference type="Gene3D" id="3.20.20.70">
    <property type="entry name" value="Aldolase class I"/>
    <property type="match status" value="1"/>
</dbReference>
<dbReference type="CDD" id="cd00408">
    <property type="entry name" value="DHDPS-like"/>
    <property type="match status" value="1"/>
</dbReference>
<evidence type="ECO:0000256" key="5">
    <source>
        <dbReference type="PIRSR" id="PIRSR001365-2"/>
    </source>
</evidence>
<dbReference type="PRINTS" id="PR00146">
    <property type="entry name" value="DHPICSNTHASE"/>
</dbReference>
<protein>
    <submittedName>
        <fullName evidence="6">Dihydrodipicolinate synthase</fullName>
        <ecNumber evidence="6">4.3.3.7</ecNumber>
    </submittedName>
</protein>
<dbReference type="Proteomes" id="UP000254794">
    <property type="component" value="Unassembled WGS sequence"/>
</dbReference>
<dbReference type="PIRSF" id="PIRSF001365">
    <property type="entry name" value="DHDPS"/>
    <property type="match status" value="1"/>
</dbReference>
<dbReference type="PANTHER" id="PTHR12128:SF66">
    <property type="entry name" value="4-HYDROXY-2-OXOGLUTARATE ALDOLASE, MITOCHONDRIAL"/>
    <property type="match status" value="1"/>
</dbReference>
<proteinExistence type="inferred from homology"/>
<dbReference type="RefSeq" id="WP_115332633.1">
    <property type="nucleotide sequence ID" value="NZ_CAAAHP010000005.1"/>
</dbReference>
<name>A0A378K8E4_9GAMM</name>
<dbReference type="InterPro" id="IPR002220">
    <property type="entry name" value="DapA-like"/>
</dbReference>
<dbReference type="SMART" id="SM01130">
    <property type="entry name" value="DHDPS"/>
    <property type="match status" value="1"/>
</dbReference>
<evidence type="ECO:0000256" key="4">
    <source>
        <dbReference type="PIRSR" id="PIRSR001365-1"/>
    </source>
</evidence>
<dbReference type="GO" id="GO:0005829">
    <property type="term" value="C:cytosol"/>
    <property type="evidence" value="ECO:0007669"/>
    <property type="project" value="TreeGrafter"/>
</dbReference>
<sequence length="299" mass="32552">MFNPPNGIIAYAVTPFSKDDNSLDLEAFDQVTDHLLLTAPSAISFLGSTGESAYLSEEEWQFVALKGVQKVANYIPVIIGISELTTSAAIRKAQYAEKIGADALMIIPISYWKLSEQEIYDYFAAIAEKTSLPIMVYNNPSTSGLDMSPALLLKLAREIDNITMIKESSGDIQRMHTLFYESDGEIPFYNGSNTLALEALAAGAIGWCSAAPNLIDTQPAALYETVAMGNLQESRKLFYSMLPLLRFIVNRGLATTVKAGLILRGLNAGVPRHPLKPLVGESLEELRRLMGANSINVGV</sequence>
<accession>A0A378K8E4</accession>
<evidence type="ECO:0000256" key="1">
    <source>
        <dbReference type="ARBA" id="ARBA00007592"/>
    </source>
</evidence>
<evidence type="ECO:0000313" key="7">
    <source>
        <dbReference type="Proteomes" id="UP000254794"/>
    </source>
</evidence>
<dbReference type="GO" id="GO:0008840">
    <property type="term" value="F:4-hydroxy-tetrahydrodipicolinate synthase activity"/>
    <property type="evidence" value="ECO:0007669"/>
    <property type="project" value="UniProtKB-EC"/>
</dbReference>
<dbReference type="SUPFAM" id="SSF51569">
    <property type="entry name" value="Aldolase"/>
    <property type="match status" value="1"/>
</dbReference>
<feature type="active site" description="Schiff-base intermediate with substrate" evidence="4">
    <location>
        <position position="166"/>
    </location>
</feature>
<evidence type="ECO:0000256" key="2">
    <source>
        <dbReference type="ARBA" id="ARBA00023239"/>
    </source>
</evidence>
<keyword evidence="7" id="KW-1185">Reference proteome</keyword>
<dbReference type="OrthoDB" id="9782828at2"/>